<protein>
    <submittedName>
        <fullName evidence="1">Uncharacterized protein</fullName>
    </submittedName>
</protein>
<dbReference type="OrthoDB" id="7555371at2759"/>
<proteinExistence type="predicted"/>
<keyword evidence="2" id="KW-1185">Reference proteome</keyword>
<dbReference type="EMBL" id="KK107182">
    <property type="protein sequence ID" value="EZA55968.1"/>
    <property type="molecule type" value="Genomic_DNA"/>
</dbReference>
<accession>A0A026WIZ7</accession>
<dbReference type="OMA" id="PSREWAT"/>
<dbReference type="AlphaFoldDB" id="A0A026WIZ7"/>
<name>A0A026WIZ7_OOCBI</name>
<sequence>MIARLQEADPENLWMHEYESAEADGVARLDIGDQESSHVPQARVRQDNGVPDAVRELEYIRRERVLMEREMRLLERENQLLRSGSSTTSSGTSRVTEVPSRVNVKAVSELLSEFDGTEGTFRNWEKQAQLLISTYQLEDKYAKIMLGMRLKNKAPEWFHSCPAHIELSVE</sequence>
<reference evidence="1 2" key="1">
    <citation type="journal article" date="2014" name="Curr. Biol.">
        <title>The genome of the clonal raider ant Cerapachys biroi.</title>
        <authorList>
            <person name="Oxley P.R."/>
            <person name="Ji L."/>
            <person name="Fetter-Pruneda I."/>
            <person name="McKenzie S.K."/>
            <person name="Li C."/>
            <person name="Hu H."/>
            <person name="Zhang G."/>
            <person name="Kronauer D.J."/>
        </authorList>
    </citation>
    <scope>NUCLEOTIDE SEQUENCE [LARGE SCALE GENOMIC DNA]</scope>
</reference>
<evidence type="ECO:0000313" key="1">
    <source>
        <dbReference type="EMBL" id="EZA55968.1"/>
    </source>
</evidence>
<organism evidence="1 2">
    <name type="scientific">Ooceraea biroi</name>
    <name type="common">Clonal raider ant</name>
    <name type="synonym">Cerapachys biroi</name>
    <dbReference type="NCBI Taxonomy" id="2015173"/>
    <lineage>
        <taxon>Eukaryota</taxon>
        <taxon>Metazoa</taxon>
        <taxon>Ecdysozoa</taxon>
        <taxon>Arthropoda</taxon>
        <taxon>Hexapoda</taxon>
        <taxon>Insecta</taxon>
        <taxon>Pterygota</taxon>
        <taxon>Neoptera</taxon>
        <taxon>Endopterygota</taxon>
        <taxon>Hymenoptera</taxon>
        <taxon>Apocrita</taxon>
        <taxon>Aculeata</taxon>
        <taxon>Formicoidea</taxon>
        <taxon>Formicidae</taxon>
        <taxon>Dorylinae</taxon>
        <taxon>Ooceraea</taxon>
    </lineage>
</organism>
<gene>
    <name evidence="1" type="ORF">X777_03653</name>
</gene>
<evidence type="ECO:0000313" key="2">
    <source>
        <dbReference type="Proteomes" id="UP000053097"/>
    </source>
</evidence>
<dbReference type="Proteomes" id="UP000053097">
    <property type="component" value="Unassembled WGS sequence"/>
</dbReference>